<dbReference type="AlphaFoldDB" id="A0A1J1IEW7"/>
<evidence type="ECO:0000256" key="5">
    <source>
        <dbReference type="ARBA" id="ARBA00022503"/>
    </source>
</evidence>
<feature type="binding site" evidence="10">
    <location>
        <position position="260"/>
    </location>
    <ligand>
        <name>Mn(2+)</name>
        <dbReference type="ChEBI" id="CHEBI:29035"/>
        <label>1</label>
    </ligand>
</feature>
<evidence type="ECO:0000313" key="13">
    <source>
        <dbReference type="EMBL" id="CRK96985.1"/>
    </source>
</evidence>
<keyword evidence="5 12" id="KW-0056">Arginine metabolism</keyword>
<evidence type="ECO:0000256" key="9">
    <source>
        <dbReference type="ARBA" id="ARBA00047391"/>
    </source>
</evidence>
<evidence type="ECO:0000256" key="1">
    <source>
        <dbReference type="ARBA" id="ARBA00005098"/>
    </source>
</evidence>
<dbReference type="EMBL" id="CVRI01000045">
    <property type="protein sequence ID" value="CRK96985.1"/>
    <property type="molecule type" value="Genomic_DNA"/>
</dbReference>
<dbReference type="EC" id="3.5.3.1" evidence="2 12"/>
<dbReference type="UniPathway" id="UPA00158">
    <property type="reaction ID" value="UER00270"/>
</dbReference>
<keyword evidence="6 10" id="KW-0479">Metal-binding</keyword>
<evidence type="ECO:0000256" key="3">
    <source>
        <dbReference type="ARBA" id="ARBA00018123"/>
    </source>
</evidence>
<dbReference type="GO" id="GO:0004053">
    <property type="term" value="F:arginase activity"/>
    <property type="evidence" value="ECO:0007669"/>
    <property type="project" value="UniProtKB-EC"/>
</dbReference>
<dbReference type="InterPro" id="IPR006035">
    <property type="entry name" value="Ureohydrolase"/>
</dbReference>
<dbReference type="GO" id="GO:0006525">
    <property type="term" value="P:arginine metabolic process"/>
    <property type="evidence" value="ECO:0007669"/>
    <property type="project" value="UniProtKB-KW"/>
</dbReference>
<evidence type="ECO:0000256" key="11">
    <source>
        <dbReference type="PROSITE-ProRule" id="PRU00742"/>
    </source>
</evidence>
<dbReference type="GO" id="GO:0000050">
    <property type="term" value="P:urea cycle"/>
    <property type="evidence" value="ECO:0007669"/>
    <property type="project" value="UniProtKB-UniPathway"/>
</dbReference>
<evidence type="ECO:0000313" key="14">
    <source>
        <dbReference type="Proteomes" id="UP000183832"/>
    </source>
</evidence>
<proteinExistence type="inferred from homology"/>
<accession>A0A1J1IEW7</accession>
<reference evidence="13 14" key="1">
    <citation type="submission" date="2015-04" db="EMBL/GenBank/DDBJ databases">
        <authorList>
            <person name="Syromyatnikov M.Y."/>
            <person name="Popov V.N."/>
        </authorList>
    </citation>
    <scope>NUCLEOTIDE SEQUENCE [LARGE SCALE GENOMIC DNA]</scope>
</reference>
<dbReference type="SUPFAM" id="SSF52768">
    <property type="entry name" value="Arginase/deacetylase"/>
    <property type="match status" value="1"/>
</dbReference>
<organism evidence="13 14">
    <name type="scientific">Clunio marinus</name>
    <dbReference type="NCBI Taxonomy" id="568069"/>
    <lineage>
        <taxon>Eukaryota</taxon>
        <taxon>Metazoa</taxon>
        <taxon>Ecdysozoa</taxon>
        <taxon>Arthropoda</taxon>
        <taxon>Hexapoda</taxon>
        <taxon>Insecta</taxon>
        <taxon>Pterygota</taxon>
        <taxon>Neoptera</taxon>
        <taxon>Endopterygota</taxon>
        <taxon>Diptera</taxon>
        <taxon>Nematocera</taxon>
        <taxon>Chironomoidea</taxon>
        <taxon>Chironomidae</taxon>
        <taxon>Clunio</taxon>
    </lineage>
</organism>
<dbReference type="OrthoDB" id="9992747at2759"/>
<evidence type="ECO:0000256" key="6">
    <source>
        <dbReference type="ARBA" id="ARBA00022723"/>
    </source>
</evidence>
<sequence length="339" mass="37477">MWALKTSQNFSKLSSSAFLRSLHSETTAKGIGIIGVPFDKGAGKVGTNEGPNALRDAGLIDEIRDISVNIDVKDYGDVHYELTKSSGRRINNLRNLEHVAACNKALAEKIEEITNDNRMPIALGGDHSIAVGSITGLRRKMKSDDLCVLWVDAHIDLNTSSSSLTGNMHGMPVSLLVKELRKEWPTIPILEWCQAQMSLKNFCWIGLRSTDYYEKLMMEKYGINYFDMRDIERMGIEKVVQRALEKINLDGKKKLHVSFDIDALDPLYANSTGTPVMGGLTLREGVFLMEQAYNTGTLSSLDLVEVNPLLGNERDVENTVNAAKLIIQAACGSNRTGNL</sequence>
<keyword evidence="14" id="KW-1185">Reference proteome</keyword>
<protein>
    <recommendedName>
        <fullName evidence="3 12">Arginase</fullName>
        <ecNumber evidence="2 12">3.5.3.1</ecNumber>
    </recommendedName>
</protein>
<dbReference type="PRINTS" id="PR00116">
    <property type="entry name" value="ARGINASE"/>
</dbReference>
<dbReference type="CDD" id="cd09989">
    <property type="entry name" value="Arginase"/>
    <property type="match status" value="1"/>
</dbReference>
<feature type="binding site" evidence="10">
    <location>
        <position position="127"/>
    </location>
    <ligand>
        <name>Mn(2+)</name>
        <dbReference type="ChEBI" id="CHEBI:29035"/>
        <label>1</label>
    </ligand>
</feature>
<dbReference type="GO" id="GO:0030145">
    <property type="term" value="F:manganese ion binding"/>
    <property type="evidence" value="ECO:0007669"/>
    <property type="project" value="TreeGrafter"/>
</dbReference>
<evidence type="ECO:0000256" key="4">
    <source>
        <dbReference type="ARBA" id="ARBA00022436"/>
    </source>
</evidence>
<evidence type="ECO:0000256" key="10">
    <source>
        <dbReference type="PIRSR" id="PIRSR036979-1"/>
    </source>
</evidence>
<dbReference type="PANTHER" id="PTHR43782:SF3">
    <property type="entry name" value="ARGINASE"/>
    <property type="match status" value="1"/>
</dbReference>
<comment type="similarity">
    <text evidence="11 12">Belongs to the arginase family.</text>
</comment>
<evidence type="ECO:0000256" key="8">
    <source>
        <dbReference type="ARBA" id="ARBA00023211"/>
    </source>
</evidence>
<keyword evidence="4 12" id="KW-0835">Urea cycle</keyword>
<comment type="catalytic activity">
    <reaction evidence="9 12">
        <text>L-arginine + H2O = urea + L-ornithine</text>
        <dbReference type="Rhea" id="RHEA:20569"/>
        <dbReference type="ChEBI" id="CHEBI:15377"/>
        <dbReference type="ChEBI" id="CHEBI:16199"/>
        <dbReference type="ChEBI" id="CHEBI:32682"/>
        <dbReference type="ChEBI" id="CHEBI:46911"/>
        <dbReference type="EC" id="3.5.3.1"/>
    </reaction>
</comment>
<feature type="binding site" evidence="10">
    <location>
        <position position="156"/>
    </location>
    <ligand>
        <name>Mn(2+)</name>
        <dbReference type="ChEBI" id="CHEBI:29035"/>
        <label>1</label>
    </ligand>
</feature>
<feature type="binding site" evidence="10">
    <location>
        <position position="262"/>
    </location>
    <ligand>
        <name>Mn(2+)</name>
        <dbReference type="ChEBI" id="CHEBI:29035"/>
        <label>1</label>
    </ligand>
</feature>
<feature type="binding site" evidence="10">
    <location>
        <position position="152"/>
    </location>
    <ligand>
        <name>Mn(2+)</name>
        <dbReference type="ChEBI" id="CHEBI:29035"/>
        <label>1</label>
    </ligand>
</feature>
<dbReference type="Gene3D" id="3.40.800.10">
    <property type="entry name" value="Ureohydrolase domain"/>
    <property type="match status" value="1"/>
</dbReference>
<comment type="cofactor">
    <cofactor evidence="10 12">
        <name>Mn(2+)</name>
        <dbReference type="ChEBI" id="CHEBI:29035"/>
    </cofactor>
    <text evidence="10 12">Binds 2 manganese ions per subunit.</text>
</comment>
<dbReference type="GO" id="GO:0005634">
    <property type="term" value="C:nucleus"/>
    <property type="evidence" value="ECO:0007669"/>
    <property type="project" value="TreeGrafter"/>
</dbReference>
<evidence type="ECO:0000256" key="12">
    <source>
        <dbReference type="RuleBase" id="RU361159"/>
    </source>
</evidence>
<evidence type="ECO:0000256" key="2">
    <source>
        <dbReference type="ARBA" id="ARBA00012168"/>
    </source>
</evidence>
<dbReference type="InterPro" id="IPR023696">
    <property type="entry name" value="Ureohydrolase_dom_sf"/>
</dbReference>
<dbReference type="PANTHER" id="PTHR43782">
    <property type="entry name" value="ARGINASE"/>
    <property type="match status" value="1"/>
</dbReference>
<dbReference type="FunFam" id="3.40.800.10:FF:000012">
    <property type="entry name" value="Arginase"/>
    <property type="match status" value="1"/>
</dbReference>
<evidence type="ECO:0000256" key="7">
    <source>
        <dbReference type="ARBA" id="ARBA00022801"/>
    </source>
</evidence>
<comment type="pathway">
    <text evidence="1 12">Nitrogen metabolism; urea cycle; L-ornithine and urea from L-arginine: step 1/1.</text>
</comment>
<dbReference type="GO" id="GO:0005829">
    <property type="term" value="C:cytosol"/>
    <property type="evidence" value="ECO:0007669"/>
    <property type="project" value="TreeGrafter"/>
</dbReference>
<name>A0A1J1IEW7_9DIPT</name>
<feature type="binding site" evidence="10">
    <location>
        <position position="154"/>
    </location>
    <ligand>
        <name>Mn(2+)</name>
        <dbReference type="ChEBI" id="CHEBI:29035"/>
        <label>1</label>
    </ligand>
</feature>
<dbReference type="Proteomes" id="UP000183832">
    <property type="component" value="Unassembled WGS sequence"/>
</dbReference>
<gene>
    <name evidence="13" type="primary">putative Arginase-1</name>
    <name evidence="13" type="ORF">CLUMA_CG010303</name>
</gene>
<dbReference type="InterPro" id="IPR014033">
    <property type="entry name" value="Arginase"/>
</dbReference>
<dbReference type="PIRSF" id="PIRSF036979">
    <property type="entry name" value="Arginase"/>
    <property type="match status" value="1"/>
</dbReference>
<dbReference type="Pfam" id="PF00491">
    <property type="entry name" value="Arginase"/>
    <property type="match status" value="1"/>
</dbReference>
<dbReference type="STRING" id="568069.A0A1J1IEW7"/>
<dbReference type="NCBIfam" id="TIGR01229">
    <property type="entry name" value="rocF_arginase"/>
    <property type="match status" value="1"/>
</dbReference>
<keyword evidence="7 12" id="KW-0378">Hydrolase</keyword>
<keyword evidence="8 10" id="KW-0464">Manganese</keyword>
<dbReference type="PROSITE" id="PS51409">
    <property type="entry name" value="ARGINASE_2"/>
    <property type="match status" value="1"/>
</dbReference>